<keyword evidence="2" id="KW-1185">Reference proteome</keyword>
<organism evidence="1 2">
    <name type="scientific">Sporomusa silvacetica DSM 10669</name>
    <dbReference type="NCBI Taxonomy" id="1123289"/>
    <lineage>
        <taxon>Bacteria</taxon>
        <taxon>Bacillati</taxon>
        <taxon>Bacillota</taxon>
        <taxon>Negativicutes</taxon>
        <taxon>Selenomonadales</taxon>
        <taxon>Sporomusaceae</taxon>
        <taxon>Sporomusa</taxon>
    </lineage>
</organism>
<name>A0ABZ3IVJ6_9FIRM</name>
<accession>A0ABZ3IVJ6</accession>
<sequence>MADTLYKCPKCGLIQETKGGKKPEVCEQCGSKDITTISQQTGQLGCVGK</sequence>
<gene>
    <name evidence="1" type="ORF">SPSIL_058400</name>
</gene>
<dbReference type="EMBL" id="CP155573">
    <property type="protein sequence ID" value="XFO69605.1"/>
    <property type="molecule type" value="Genomic_DNA"/>
</dbReference>
<protein>
    <submittedName>
        <fullName evidence="1">Uncharacterized protein</fullName>
    </submittedName>
</protein>
<proteinExistence type="predicted"/>
<evidence type="ECO:0000313" key="2">
    <source>
        <dbReference type="Proteomes" id="UP000216752"/>
    </source>
</evidence>
<reference evidence="1" key="1">
    <citation type="submission" date="2024-05" db="EMBL/GenBank/DDBJ databases">
        <title>Isolation and characterization of Sporomusa carbonis sp. nov., a carboxydotrophic hydrogenogen in the genus of Sporomusa isolated from a charcoal burning pile.</title>
        <authorList>
            <person name="Boeer T."/>
            <person name="Rosenbaum F."/>
            <person name="Eysell L."/>
            <person name="Mueller V."/>
            <person name="Daniel R."/>
            <person name="Poehlein A."/>
        </authorList>
    </citation>
    <scope>NUCLEOTIDE SEQUENCE [LARGE SCALE GENOMIC DNA]</scope>
    <source>
        <strain evidence="1">DSM 10669</strain>
    </source>
</reference>
<dbReference type="RefSeq" id="WP_169717973.1">
    <property type="nucleotide sequence ID" value="NZ_CP155573.1"/>
</dbReference>
<dbReference type="Proteomes" id="UP000216752">
    <property type="component" value="Chromosome"/>
</dbReference>
<evidence type="ECO:0000313" key="1">
    <source>
        <dbReference type="EMBL" id="XFO69605.1"/>
    </source>
</evidence>